<dbReference type="InterPro" id="IPR011060">
    <property type="entry name" value="RibuloseP-bd_barrel"/>
</dbReference>
<evidence type="ECO:0000256" key="8">
    <source>
        <dbReference type="ARBA" id="ARBA00023235"/>
    </source>
</evidence>
<dbReference type="UniPathway" id="UPA00035">
    <property type="reaction ID" value="UER00042"/>
</dbReference>
<dbReference type="InterPro" id="IPR044643">
    <property type="entry name" value="TrpF_fam"/>
</dbReference>
<dbReference type="Gene3D" id="3.20.20.70">
    <property type="entry name" value="Aldolase class I"/>
    <property type="match status" value="1"/>
</dbReference>
<keyword evidence="6 9" id="KW-0822">Tryptophan biosynthesis</keyword>
<evidence type="ECO:0000256" key="1">
    <source>
        <dbReference type="ARBA" id="ARBA00001164"/>
    </source>
</evidence>
<dbReference type="AlphaFoldDB" id="A0A1H7PM91"/>
<evidence type="ECO:0000256" key="9">
    <source>
        <dbReference type="HAMAP-Rule" id="MF_00135"/>
    </source>
</evidence>
<evidence type="ECO:0000256" key="4">
    <source>
        <dbReference type="ARBA" id="ARBA00022272"/>
    </source>
</evidence>
<dbReference type="STRING" id="407022.SAMN05661044_02284"/>
<dbReference type="InterPro" id="IPR001240">
    <property type="entry name" value="PRAI_dom"/>
</dbReference>
<evidence type="ECO:0000256" key="6">
    <source>
        <dbReference type="ARBA" id="ARBA00022822"/>
    </source>
</evidence>
<proteinExistence type="inferred from homology"/>
<dbReference type="SUPFAM" id="SSF51366">
    <property type="entry name" value="Ribulose-phoshate binding barrel"/>
    <property type="match status" value="1"/>
</dbReference>
<comment type="similarity">
    <text evidence="9">Belongs to the TrpF family.</text>
</comment>
<evidence type="ECO:0000256" key="3">
    <source>
        <dbReference type="ARBA" id="ARBA00012572"/>
    </source>
</evidence>
<name>A0A1H7PM91_OLID1</name>
<dbReference type="HAMAP" id="MF_00135">
    <property type="entry name" value="PRAI"/>
    <property type="match status" value="1"/>
</dbReference>
<dbReference type="GO" id="GO:0004640">
    <property type="term" value="F:phosphoribosylanthranilate isomerase activity"/>
    <property type="evidence" value="ECO:0007669"/>
    <property type="project" value="UniProtKB-UniRule"/>
</dbReference>
<dbReference type="EC" id="5.3.1.24" evidence="3 9"/>
<evidence type="ECO:0000256" key="5">
    <source>
        <dbReference type="ARBA" id="ARBA00022605"/>
    </source>
</evidence>
<comment type="catalytic activity">
    <reaction evidence="1 9">
        <text>N-(5-phospho-beta-D-ribosyl)anthranilate = 1-(2-carboxyphenylamino)-1-deoxy-D-ribulose 5-phosphate</text>
        <dbReference type="Rhea" id="RHEA:21540"/>
        <dbReference type="ChEBI" id="CHEBI:18277"/>
        <dbReference type="ChEBI" id="CHEBI:58613"/>
        <dbReference type="EC" id="5.3.1.24"/>
    </reaction>
</comment>
<dbReference type="Proteomes" id="UP000199421">
    <property type="component" value="Unassembled WGS sequence"/>
</dbReference>
<dbReference type="PANTHER" id="PTHR42894">
    <property type="entry name" value="N-(5'-PHOSPHORIBOSYL)ANTHRANILATE ISOMERASE"/>
    <property type="match status" value="1"/>
</dbReference>
<evidence type="ECO:0000256" key="2">
    <source>
        <dbReference type="ARBA" id="ARBA00004664"/>
    </source>
</evidence>
<keyword evidence="12" id="KW-1185">Reference proteome</keyword>
<evidence type="ECO:0000313" key="12">
    <source>
        <dbReference type="Proteomes" id="UP000199421"/>
    </source>
</evidence>
<accession>A0A1H7PM91</accession>
<dbReference type="RefSeq" id="WP_093324119.1">
    <property type="nucleotide sequence ID" value="NZ_FOAF01000002.1"/>
</dbReference>
<keyword evidence="5 9" id="KW-0028">Amino-acid biosynthesis</keyword>
<dbReference type="PANTHER" id="PTHR42894:SF1">
    <property type="entry name" value="N-(5'-PHOSPHORIBOSYL)ANTHRANILATE ISOMERASE"/>
    <property type="match status" value="1"/>
</dbReference>
<keyword evidence="8 9" id="KW-0413">Isomerase</keyword>
<protein>
    <recommendedName>
        <fullName evidence="4 9">N-(5'-phosphoribosyl)anthranilate isomerase</fullName>
        <shortName evidence="9">PRAI</shortName>
        <ecNumber evidence="3 9">5.3.1.24</ecNumber>
    </recommendedName>
</protein>
<gene>
    <name evidence="9" type="primary">trpF</name>
    <name evidence="11" type="ORF">SAMN05661044_02284</name>
</gene>
<sequence>MSLKLKVCGMKYPANIEDVAMLKPDYLGFIFYKSSKRYVDDLSPDFVKGIKNIKKVGVFVNEEFANIQKAVTDYDLNLIQLHGNENPAFVERVKKLGVEVIKAFGISQKFDWEQLIAYENLVDYYLFDTKSEDYGGSGESFDWSLLSKYVLNVPFFLSGGLSAENIEKARGLTDVRLHAIDVNSKFESSAGFKDVQLLKSILKK</sequence>
<comment type="pathway">
    <text evidence="2 9">Amino-acid biosynthesis; L-tryptophan biosynthesis; L-tryptophan from chorismate: step 3/5.</text>
</comment>
<dbReference type="GO" id="GO:0000162">
    <property type="term" value="P:L-tryptophan biosynthetic process"/>
    <property type="evidence" value="ECO:0007669"/>
    <property type="project" value="UniProtKB-UniRule"/>
</dbReference>
<dbReference type="CDD" id="cd00405">
    <property type="entry name" value="PRAI"/>
    <property type="match status" value="1"/>
</dbReference>
<evidence type="ECO:0000256" key="7">
    <source>
        <dbReference type="ARBA" id="ARBA00023141"/>
    </source>
</evidence>
<dbReference type="Pfam" id="PF00697">
    <property type="entry name" value="PRAI"/>
    <property type="match status" value="1"/>
</dbReference>
<dbReference type="InterPro" id="IPR013785">
    <property type="entry name" value="Aldolase_TIM"/>
</dbReference>
<keyword evidence="7 9" id="KW-0057">Aromatic amino acid biosynthesis</keyword>
<dbReference type="EMBL" id="FOAF01000002">
    <property type="protein sequence ID" value="SEL36696.1"/>
    <property type="molecule type" value="Genomic_DNA"/>
</dbReference>
<dbReference type="OrthoDB" id="9786954at2"/>
<evidence type="ECO:0000259" key="10">
    <source>
        <dbReference type="Pfam" id="PF00697"/>
    </source>
</evidence>
<reference evidence="12" key="1">
    <citation type="submission" date="2016-10" db="EMBL/GenBank/DDBJ databases">
        <authorList>
            <person name="Varghese N."/>
            <person name="Submissions S."/>
        </authorList>
    </citation>
    <scope>NUCLEOTIDE SEQUENCE [LARGE SCALE GENOMIC DNA]</scope>
    <source>
        <strain evidence="12">DSM 18733</strain>
    </source>
</reference>
<feature type="domain" description="N-(5'phosphoribosyl) anthranilate isomerase (PRAI)" evidence="10">
    <location>
        <begin position="6"/>
        <end position="203"/>
    </location>
</feature>
<evidence type="ECO:0000313" key="11">
    <source>
        <dbReference type="EMBL" id="SEL36696.1"/>
    </source>
</evidence>
<organism evidence="11 12">
    <name type="scientific">Olivibacter domesticus</name>
    <name type="common">Pseudosphingobacterium domesticum</name>
    <dbReference type="NCBI Taxonomy" id="407022"/>
    <lineage>
        <taxon>Bacteria</taxon>
        <taxon>Pseudomonadati</taxon>
        <taxon>Bacteroidota</taxon>
        <taxon>Sphingobacteriia</taxon>
        <taxon>Sphingobacteriales</taxon>
        <taxon>Sphingobacteriaceae</taxon>
        <taxon>Olivibacter</taxon>
    </lineage>
</organism>